<dbReference type="AlphaFoldDB" id="A0A4R6YRV5"/>
<dbReference type="Pfam" id="PF13517">
    <property type="entry name" value="FG-GAP_3"/>
    <property type="match status" value="1"/>
</dbReference>
<dbReference type="SUPFAM" id="SSF51126">
    <property type="entry name" value="Pectin lyase-like"/>
    <property type="match status" value="1"/>
</dbReference>
<dbReference type="InterPro" id="IPR013517">
    <property type="entry name" value="FG-GAP"/>
</dbReference>
<keyword evidence="1 2" id="KW-0732">Signal</keyword>
<name>A0A4R6YRV5_9GAMM</name>
<reference evidence="4 5" key="1">
    <citation type="submission" date="2019-03" db="EMBL/GenBank/DDBJ databases">
        <title>Genomic Encyclopedia of Type Strains, Phase IV (KMG-IV): sequencing the most valuable type-strain genomes for metagenomic binning, comparative biology and taxonomic classification.</title>
        <authorList>
            <person name="Goeker M."/>
        </authorList>
    </citation>
    <scope>NUCLEOTIDE SEQUENCE [LARGE SCALE GENOMIC DNA]</scope>
    <source>
        <strain evidence="4 5">DSM 21667</strain>
    </source>
</reference>
<feature type="chain" id="PRO_5020765107" evidence="2">
    <location>
        <begin position="21"/>
        <end position="908"/>
    </location>
</feature>
<comment type="caution">
    <text evidence="4">The sequence shown here is derived from an EMBL/GenBank/DDBJ whole genome shotgun (WGS) entry which is preliminary data.</text>
</comment>
<dbReference type="InterPro" id="IPR032109">
    <property type="entry name" value="Big_3_5"/>
</dbReference>
<dbReference type="InterPro" id="IPR011050">
    <property type="entry name" value="Pectin_lyase_fold/virulence"/>
</dbReference>
<dbReference type="InterPro" id="IPR028994">
    <property type="entry name" value="Integrin_alpha_N"/>
</dbReference>
<dbReference type="SUPFAM" id="SSF69318">
    <property type="entry name" value="Integrin alpha N-terminal domain"/>
    <property type="match status" value="1"/>
</dbReference>
<dbReference type="Gene3D" id="2.160.20.10">
    <property type="entry name" value="Single-stranded right-handed beta-helix, Pectin lyase-like"/>
    <property type="match status" value="1"/>
</dbReference>
<organism evidence="4 5">
    <name type="scientific">Tahibacter aquaticus</name>
    <dbReference type="NCBI Taxonomy" id="520092"/>
    <lineage>
        <taxon>Bacteria</taxon>
        <taxon>Pseudomonadati</taxon>
        <taxon>Pseudomonadota</taxon>
        <taxon>Gammaproteobacteria</taxon>
        <taxon>Lysobacterales</taxon>
        <taxon>Rhodanobacteraceae</taxon>
        <taxon>Tahibacter</taxon>
    </lineage>
</organism>
<dbReference type="Proteomes" id="UP000295293">
    <property type="component" value="Unassembled WGS sequence"/>
</dbReference>
<dbReference type="RefSeq" id="WP_133820220.1">
    <property type="nucleotide sequence ID" value="NZ_SNZH01000012.1"/>
</dbReference>
<dbReference type="Gene3D" id="2.130.10.130">
    <property type="entry name" value="Integrin alpha, N-terminal"/>
    <property type="match status" value="1"/>
</dbReference>
<dbReference type="EMBL" id="SNZH01000012">
    <property type="protein sequence ID" value="TDR40857.1"/>
    <property type="molecule type" value="Genomic_DNA"/>
</dbReference>
<proteinExistence type="predicted"/>
<evidence type="ECO:0000313" key="5">
    <source>
        <dbReference type="Proteomes" id="UP000295293"/>
    </source>
</evidence>
<keyword evidence="5" id="KW-1185">Reference proteome</keyword>
<accession>A0A4R6YRV5</accession>
<evidence type="ECO:0000259" key="3">
    <source>
        <dbReference type="Pfam" id="PF16640"/>
    </source>
</evidence>
<dbReference type="Gene3D" id="2.60.40.10">
    <property type="entry name" value="Immunoglobulins"/>
    <property type="match status" value="1"/>
</dbReference>
<evidence type="ECO:0000256" key="2">
    <source>
        <dbReference type="SAM" id="SignalP"/>
    </source>
</evidence>
<gene>
    <name evidence="4" type="ORF">DFR29_112171</name>
</gene>
<sequence length="908" mass="95044">MKLLLAAFAALSLLSLEAAAQSRFVVTSPADSGPGSLREAVVNANGNADRSTIDFAIDSTAFGPGPWTIRLASNLPAFTAPVLLRGYSQPGSTQPTSTGNGRPLIEIDTDGGATSALVFVRGAEASVVTGLSFIGGSAPKSAAALLLLADDVRVSSSFIGVRADGTLQRYANQAIGAVCADRVVIGGSSPADGNVIGGADGNAILLTGSGHVVQHNWIGIDGMGAASLSSSVFGDGLLSGRIGLLLQSSSLQNIYPPAVQQSYFGLRDALIADNRFGSVTGTAIHLLGTNNPTSGNRIERNVFGRDLWLGSSAHVDTAVRLSNGASDNRIGDNIVARVNAGVLLGDARQTPPTEAGSGNRLSGNLFYEVAFPLVGLDAAHHFAPLANDPGDADSGPNGLQNTPVLTAASAAGGLEGVLDAVPDSNYRIEFFLAAACHASGGGGAEFLLGALDVVTDGSGRAAIATRLSQLPLGGLRVGDVVSAIATDSAGNSSEFSNCVRVEAPVATRTDWPVLSSPRPAMDTTLKIEARVGGNGMRTPTGEVVFSADTASGRRELGRVRVNGGGSAVLRAPPLGFFVNGGRYTLNAEYSGDAFHAPSAAATQTLVIFRPAIALRDIGLSAPVRRDIRSNKREFFDARSNSWSRLNADVSDSYVDADRFNRERTDQVLLRDSGGAYALLDANGRRQPLASREIDAGATLLDLLQMDDDVRADAIVRDSNGRYRLVHCAFVPDSCERSERLSVNVEFTYLFSGDFNGDGFADLAWRNPSSGEIELWLMNGTARPLGIERVRLGLPNAVLSAAADVNGDGYEDLIWIDDSSSYVIATLMDAGRARNSVLRILPGKHLSTPGSTHLALASEADFGFGHVWIRDEVSGDVQAWRDPRASSTLLSYRVQPIFATTKLALERTR</sequence>
<feature type="signal peptide" evidence="2">
    <location>
        <begin position="1"/>
        <end position="20"/>
    </location>
</feature>
<dbReference type="OrthoDB" id="127592at2"/>
<dbReference type="Pfam" id="PF16640">
    <property type="entry name" value="Big_3_5"/>
    <property type="match status" value="1"/>
</dbReference>
<dbReference type="InterPro" id="IPR013783">
    <property type="entry name" value="Ig-like_fold"/>
</dbReference>
<dbReference type="InterPro" id="IPR012334">
    <property type="entry name" value="Pectin_lyas_fold"/>
</dbReference>
<feature type="domain" description="Bacterial Ig-like" evidence="3">
    <location>
        <begin position="519"/>
        <end position="605"/>
    </location>
</feature>
<evidence type="ECO:0000313" key="4">
    <source>
        <dbReference type="EMBL" id="TDR40857.1"/>
    </source>
</evidence>
<evidence type="ECO:0000256" key="1">
    <source>
        <dbReference type="ARBA" id="ARBA00022729"/>
    </source>
</evidence>
<protein>
    <submittedName>
        <fullName evidence="4">VCBS repeat protein</fullName>
    </submittedName>
</protein>
<dbReference type="PANTHER" id="PTHR46580">
    <property type="entry name" value="SENSOR KINASE-RELATED"/>
    <property type="match status" value="1"/>
</dbReference>